<dbReference type="GO" id="GO:0030435">
    <property type="term" value="P:sporulation resulting in formation of a cellular spore"/>
    <property type="evidence" value="ECO:0007669"/>
    <property type="project" value="UniProtKB-KW"/>
</dbReference>
<dbReference type="KEGG" id="afl:Aflv_0539"/>
<evidence type="ECO:0000313" key="3">
    <source>
        <dbReference type="EMBL" id="ACJ32920.1"/>
    </source>
</evidence>
<dbReference type="Proteomes" id="UP000000742">
    <property type="component" value="Chromosome"/>
</dbReference>
<evidence type="ECO:0000256" key="1">
    <source>
        <dbReference type="ARBA" id="ARBA00022969"/>
    </source>
</evidence>
<accession>B7GGW5</accession>
<dbReference type="HAMAP" id="MF_00669">
    <property type="entry name" value="SspI"/>
    <property type="match status" value="1"/>
</dbReference>
<comment type="subcellular location">
    <subcellularLocation>
        <location evidence="2">Spore core</location>
    </subcellularLocation>
</comment>
<name>B7GGW5_ANOFW</name>
<comment type="similarity">
    <text evidence="2">Belongs to the SspI family.</text>
</comment>
<gene>
    <name evidence="2 3" type="primary">sspI</name>
    <name evidence="3" type="ordered locus">Aflv_0539</name>
</gene>
<dbReference type="InterPro" id="IPR017525">
    <property type="entry name" value="SspI"/>
</dbReference>
<keyword evidence="1 2" id="KW-0749">Sporulation</keyword>
<dbReference type="STRING" id="491915.Aflv_0539"/>
<evidence type="ECO:0000256" key="2">
    <source>
        <dbReference type="HAMAP-Rule" id="MF_00669"/>
    </source>
</evidence>
<organism evidence="3 4">
    <name type="scientific">Anoxybacillus flavithermus (strain DSM 21510 / WK1)</name>
    <dbReference type="NCBI Taxonomy" id="491915"/>
    <lineage>
        <taxon>Bacteria</taxon>
        <taxon>Bacillati</taxon>
        <taxon>Bacillota</taxon>
        <taxon>Bacilli</taxon>
        <taxon>Bacillales</taxon>
        <taxon>Anoxybacillaceae</taxon>
        <taxon>Anoxybacillus</taxon>
    </lineage>
</organism>
<dbReference type="EMBL" id="CP000922">
    <property type="protein sequence ID" value="ACJ32920.1"/>
    <property type="molecule type" value="Genomic_DNA"/>
</dbReference>
<reference evidence="3 4" key="1">
    <citation type="journal article" date="2008" name="Genome Biol.">
        <title>Encapsulated in silica: genome, proteome and physiology of the thermophilic bacterium Anoxybacillus flavithermus WK1.</title>
        <authorList>
            <person name="Saw J.H."/>
            <person name="Mountain B.W."/>
            <person name="Feng L."/>
            <person name="Omelchenko M.V."/>
            <person name="Hou S."/>
            <person name="Saito J.A."/>
            <person name="Stott M.B."/>
            <person name="Li D."/>
            <person name="Zhao G."/>
            <person name="Wu J."/>
            <person name="Galperin M.Y."/>
            <person name="Koonin E.V."/>
            <person name="Makarova K.S."/>
            <person name="Wolf Y.I."/>
            <person name="Rigden D.J."/>
            <person name="Dunfield P.F."/>
            <person name="Wang L."/>
            <person name="Alam M."/>
        </authorList>
    </citation>
    <scope>NUCLEOTIDE SEQUENCE [LARGE SCALE GENOMIC DNA]</scope>
    <source>
        <strain evidence="4">DSM 21510 / WK1</strain>
    </source>
</reference>
<protein>
    <recommendedName>
        <fullName evidence="2">Small, acid-soluble spore protein I</fullName>
        <shortName evidence="2">SASP I</shortName>
    </recommendedName>
</protein>
<dbReference type="Pfam" id="PF14098">
    <property type="entry name" value="SSPI"/>
    <property type="match status" value="1"/>
</dbReference>
<dbReference type="NCBIfam" id="TIGR03092">
    <property type="entry name" value="SASP_sspI"/>
    <property type="match status" value="1"/>
</dbReference>
<dbReference type="AlphaFoldDB" id="B7GGW5"/>
<dbReference type="eggNOG" id="ENOG5032YQ7">
    <property type="taxonomic scope" value="Bacteria"/>
</dbReference>
<dbReference type="HOGENOM" id="CLU_188877_0_0_9"/>
<proteinExistence type="evidence at transcript level"/>
<comment type="induction">
    <text evidence="2">Expressed only in the forespore compartment of sporulating cells.</text>
</comment>
<evidence type="ECO:0000313" key="4">
    <source>
        <dbReference type="Proteomes" id="UP000000742"/>
    </source>
</evidence>
<dbReference type="GO" id="GO:0030436">
    <property type="term" value="P:asexual sporulation"/>
    <property type="evidence" value="ECO:0007669"/>
    <property type="project" value="UniProtKB-UniRule"/>
</dbReference>
<sequence length="72" mass="8077">MNQMDFNLRGAVMANVANSSKDQLEHTIVDAIQQGEEKYLPGLGVLFEALWNHATDEQKQSMLTTLEEAVKK</sequence>